<dbReference type="Proteomes" id="UP000094600">
    <property type="component" value="Chromosome"/>
</dbReference>
<evidence type="ECO:0000313" key="1">
    <source>
        <dbReference type="EMBL" id="AOM39665.1"/>
    </source>
</evidence>
<reference evidence="2 4" key="2">
    <citation type="journal article" date="2017" name="Nat. Microbiol.">
        <title>Natural product diversity associated with the nematode symbionts Photorhabdus and Xenorhabdus.</title>
        <authorList>
            <person name="Tobias N.J."/>
            <person name="Wolff H."/>
            <person name="Djahanschiri B."/>
            <person name="Grundmann F."/>
            <person name="Kronenwerth M."/>
            <person name="Shi Y.M."/>
            <person name="Simonyi S."/>
            <person name="Grun P."/>
            <person name="Shapiro-Ilan D."/>
            <person name="Pidot S.J."/>
            <person name="Stinear T.P."/>
            <person name="Ebersberger I."/>
            <person name="Bode H.B."/>
        </authorList>
    </citation>
    <scope>NUCLEOTIDE SEQUENCE [LARGE SCALE GENOMIC DNA]</scope>
    <source>
        <strain evidence="2 4">DSM 17903</strain>
    </source>
</reference>
<evidence type="ECO:0000313" key="3">
    <source>
        <dbReference type="Proteomes" id="UP000094600"/>
    </source>
</evidence>
<organism evidence="2 4">
    <name type="scientific">Xenorhabdus hominickii</name>
    <dbReference type="NCBI Taxonomy" id="351679"/>
    <lineage>
        <taxon>Bacteria</taxon>
        <taxon>Pseudomonadati</taxon>
        <taxon>Pseudomonadota</taxon>
        <taxon>Gammaproteobacteria</taxon>
        <taxon>Enterobacterales</taxon>
        <taxon>Morganellaceae</taxon>
        <taxon>Xenorhabdus</taxon>
    </lineage>
</organism>
<reference evidence="1 3" key="1">
    <citation type="submission" date="2016-06" db="EMBL/GenBank/DDBJ databases">
        <title>Bacterial characters and pathogenicity of Xenorhabdus hominickii from an entomopathogenic nematode, Steinernema monticolum.</title>
        <authorList>
            <person name="Park Y."/>
            <person name="Kim Y."/>
        </authorList>
    </citation>
    <scope>NUCLEOTIDE SEQUENCE [LARGE SCALE GENOMIC DNA]</scope>
    <source>
        <strain evidence="1 3">ANU1</strain>
    </source>
</reference>
<keyword evidence="3" id="KW-1185">Reference proteome</keyword>
<evidence type="ECO:0000313" key="4">
    <source>
        <dbReference type="Proteomes" id="UP000225433"/>
    </source>
</evidence>
<gene>
    <name evidence="1" type="ORF">A9255_03105</name>
    <name evidence="2" type="ORF">Xhom_03419</name>
</gene>
<dbReference type="KEGG" id="xho:A9255_03105"/>
<evidence type="ECO:0000313" key="2">
    <source>
        <dbReference type="EMBL" id="PHM53421.1"/>
    </source>
</evidence>
<dbReference type="RefSeq" id="WP_069315417.1">
    <property type="nucleotide sequence ID" value="NZ_CAWNQJ010000090.1"/>
</dbReference>
<sequence length="130" mass="14687">MKNELEIKPCPICGEDEAAVIYSSNCVTVEHRCNGAKNIIKLVRDTEDDAFQAWNQIAESAARPKTFNYWRVEVYVEGQDMAIIGYSKREMPFSDNDGDYLSFYQSASGIDFITIPLSRVIALKSYAVTE</sequence>
<dbReference type="EMBL" id="CP016176">
    <property type="protein sequence ID" value="AOM39665.1"/>
    <property type="molecule type" value="Genomic_DNA"/>
</dbReference>
<dbReference type="STRING" id="351679.A9255_03105"/>
<dbReference type="AlphaFoldDB" id="A0A2G0Q2J0"/>
<proteinExistence type="predicted"/>
<accession>A0A2G0Q2J0</accession>
<protein>
    <submittedName>
        <fullName evidence="2">Uncharacterized protein</fullName>
    </submittedName>
</protein>
<dbReference type="EMBL" id="NJAI01000006">
    <property type="protein sequence ID" value="PHM53421.1"/>
    <property type="molecule type" value="Genomic_DNA"/>
</dbReference>
<dbReference type="Proteomes" id="UP000225433">
    <property type="component" value="Unassembled WGS sequence"/>
</dbReference>
<name>A0A2G0Q2J0_XENHO</name>
<dbReference type="OrthoDB" id="6448188at2"/>